<evidence type="ECO:0000313" key="2">
    <source>
        <dbReference type="EMBL" id="CAB4182317.1"/>
    </source>
</evidence>
<dbReference type="EMBL" id="LR798454">
    <property type="protein sequence ID" value="CAB5238588.1"/>
    <property type="molecule type" value="Genomic_DNA"/>
</dbReference>
<protein>
    <submittedName>
        <fullName evidence="2">Uncharacterized protein</fullName>
    </submittedName>
</protein>
<name>A0A6J5QIS2_9CAUD</name>
<evidence type="ECO:0000313" key="4">
    <source>
        <dbReference type="EMBL" id="CAB4211475.1"/>
    </source>
</evidence>
<gene>
    <name evidence="2" type="ORF">UFOVP1066_216</name>
    <name evidence="3" type="ORF">UFOVP1315_121</name>
    <name evidence="4" type="ORF">UFOVP1421_82</name>
    <name evidence="5" type="ORF">UFOVP1525_92</name>
    <name evidence="1" type="ORF">UFOVP909_55</name>
</gene>
<evidence type="ECO:0000313" key="3">
    <source>
        <dbReference type="EMBL" id="CAB4198504.1"/>
    </source>
</evidence>
<accession>A0A6J5QIS2</accession>
<dbReference type="EMBL" id="LR796861">
    <property type="protein sequence ID" value="CAB4170442.1"/>
    <property type="molecule type" value="Genomic_DNA"/>
</dbReference>
<dbReference type="EMBL" id="LR797272">
    <property type="protein sequence ID" value="CAB4198504.1"/>
    <property type="molecule type" value="Genomic_DNA"/>
</dbReference>
<dbReference type="EMBL" id="LR797019">
    <property type="protein sequence ID" value="CAB4182317.1"/>
    <property type="molecule type" value="Genomic_DNA"/>
</dbReference>
<proteinExistence type="predicted"/>
<dbReference type="EMBL" id="LR797375">
    <property type="protein sequence ID" value="CAB4211475.1"/>
    <property type="molecule type" value="Genomic_DNA"/>
</dbReference>
<evidence type="ECO:0000313" key="1">
    <source>
        <dbReference type="EMBL" id="CAB4170442.1"/>
    </source>
</evidence>
<evidence type="ECO:0000313" key="5">
    <source>
        <dbReference type="EMBL" id="CAB5238588.1"/>
    </source>
</evidence>
<sequence length="71" mass="8318">MENESKPKLISYRDAGMPTFTFFWAIDKKVVSPYFDSEEQAIDWMDVEKYKAEAQSLWSDSCTTKRKINGK</sequence>
<organism evidence="2">
    <name type="scientific">uncultured Caudovirales phage</name>
    <dbReference type="NCBI Taxonomy" id="2100421"/>
    <lineage>
        <taxon>Viruses</taxon>
        <taxon>Duplodnaviria</taxon>
        <taxon>Heunggongvirae</taxon>
        <taxon>Uroviricota</taxon>
        <taxon>Caudoviricetes</taxon>
        <taxon>Peduoviridae</taxon>
        <taxon>Maltschvirus</taxon>
        <taxon>Maltschvirus maltsch</taxon>
    </lineage>
</organism>
<reference evidence="2" key="1">
    <citation type="submission" date="2020-05" db="EMBL/GenBank/DDBJ databases">
        <authorList>
            <person name="Chiriac C."/>
            <person name="Salcher M."/>
            <person name="Ghai R."/>
            <person name="Kavagutti S V."/>
        </authorList>
    </citation>
    <scope>NUCLEOTIDE SEQUENCE</scope>
</reference>